<dbReference type="SUPFAM" id="SSF48452">
    <property type="entry name" value="TPR-like"/>
    <property type="match status" value="2"/>
</dbReference>
<dbReference type="PANTHER" id="PTHR16305">
    <property type="entry name" value="TESTICULAR SOLUBLE ADENYLYL CYCLASE"/>
    <property type="match status" value="1"/>
</dbReference>
<dbReference type="GO" id="GO:0004016">
    <property type="term" value="F:adenylate cyclase activity"/>
    <property type="evidence" value="ECO:0007669"/>
    <property type="project" value="TreeGrafter"/>
</dbReference>
<dbReference type="Gene3D" id="1.25.40.10">
    <property type="entry name" value="Tetratricopeptide repeat domain"/>
    <property type="match status" value="1"/>
</dbReference>
<comment type="caution">
    <text evidence="4">The sequence shown here is derived from an EMBL/GenBank/DDBJ whole genome shotgun (WGS) entry which is preliminary data.</text>
</comment>
<dbReference type="Proteomes" id="UP000885847">
    <property type="component" value="Unassembled WGS sequence"/>
</dbReference>
<evidence type="ECO:0000256" key="2">
    <source>
        <dbReference type="ARBA" id="ARBA00022840"/>
    </source>
</evidence>
<dbReference type="EMBL" id="DQWE01000096">
    <property type="protein sequence ID" value="HDI82573.1"/>
    <property type="molecule type" value="Genomic_DNA"/>
</dbReference>
<dbReference type="Pfam" id="PF13424">
    <property type="entry name" value="TPR_12"/>
    <property type="match status" value="1"/>
</dbReference>
<gene>
    <name evidence="4" type="ORF">ENF18_02130</name>
</gene>
<dbReference type="PANTHER" id="PTHR16305:SF28">
    <property type="entry name" value="GUANYLATE CYCLASE DOMAIN-CONTAINING PROTEIN"/>
    <property type="match status" value="1"/>
</dbReference>
<proteinExistence type="predicted"/>
<keyword evidence="1" id="KW-0547">Nucleotide-binding</keyword>
<protein>
    <recommendedName>
        <fullName evidence="5">Tetratricopeptide repeat protein</fullName>
    </recommendedName>
</protein>
<dbReference type="AlphaFoldDB" id="A0A7C0VAG8"/>
<keyword evidence="3" id="KW-1133">Transmembrane helix</keyword>
<evidence type="ECO:0000313" key="4">
    <source>
        <dbReference type="EMBL" id="HDI82573.1"/>
    </source>
</evidence>
<keyword evidence="3" id="KW-0812">Transmembrane</keyword>
<evidence type="ECO:0000256" key="1">
    <source>
        <dbReference type="ARBA" id="ARBA00022741"/>
    </source>
</evidence>
<sequence>MEQLISAPEILFRGVDYFKETPELTGIIEAKIKRLDENSVLVLKIVSLLEESPDSDFLSRVSGIDKFQIEDIVDNLSKIGLLRIKKDTKTYEFTHGIVKWAIHNRIPVPERRELHRRIAQEMVKKSPNTINSVFSIAHHFISAGDKENAYQYTIKAGDMAERVKGYFEASNLYGAAIDLFDVNDEERKILGERLVNALTESGMGEEAVQGIMKVLRDVRKRGEKEKIDGLLYNLAYSYYRAGKHDELLRFSEKVLEEMDQSSGYYWTIRFLVASAVNNDKDADRTIEIGKAGLEFFKDKTESLYNYAFSCHLISIGYVAKQRIKESLKYSKKAMEIYGKTEGGVPSWIWNDHAEVLMASGNYKEAEKWLSKTLEAHEDMGNLWLLSSYMMNMAIVEREREEYVQSSMLLEKAIEYAGMCQVLTELDIARASMVVNRLLQEGTSGYISEDFRNETILNFIDVYRGVSLIQEEKFEQAVNILVSVWNREKKSGFPMIVTTGIVLPPMRILFLIVMAYILDGKVGEAEKWNSMLMEGAEQGGAHIYRKYADFLARVIKGEKPSLRPLNPLSFSLEKRLVWWMKKKLK</sequence>
<organism evidence="4">
    <name type="scientific">candidate division WOR-3 bacterium</name>
    <dbReference type="NCBI Taxonomy" id="2052148"/>
    <lineage>
        <taxon>Bacteria</taxon>
        <taxon>Bacteria division WOR-3</taxon>
    </lineage>
</organism>
<dbReference type="GO" id="GO:0005524">
    <property type="term" value="F:ATP binding"/>
    <property type="evidence" value="ECO:0007669"/>
    <property type="project" value="UniProtKB-KW"/>
</dbReference>
<feature type="transmembrane region" description="Helical" evidence="3">
    <location>
        <begin position="492"/>
        <end position="517"/>
    </location>
</feature>
<dbReference type="InterPro" id="IPR011990">
    <property type="entry name" value="TPR-like_helical_dom_sf"/>
</dbReference>
<evidence type="ECO:0000256" key="3">
    <source>
        <dbReference type="SAM" id="Phobius"/>
    </source>
</evidence>
<evidence type="ECO:0008006" key="5">
    <source>
        <dbReference type="Google" id="ProtNLM"/>
    </source>
</evidence>
<keyword evidence="3" id="KW-0472">Membrane</keyword>
<dbReference type="GO" id="GO:0005737">
    <property type="term" value="C:cytoplasm"/>
    <property type="evidence" value="ECO:0007669"/>
    <property type="project" value="TreeGrafter"/>
</dbReference>
<accession>A0A7C0VAG8</accession>
<reference evidence="4" key="1">
    <citation type="journal article" date="2020" name="mSystems">
        <title>Genome- and Community-Level Interaction Insights into Carbon Utilization and Element Cycling Functions of Hydrothermarchaeota in Hydrothermal Sediment.</title>
        <authorList>
            <person name="Zhou Z."/>
            <person name="Liu Y."/>
            <person name="Xu W."/>
            <person name="Pan J."/>
            <person name="Luo Z.H."/>
            <person name="Li M."/>
        </authorList>
    </citation>
    <scope>NUCLEOTIDE SEQUENCE [LARGE SCALE GENOMIC DNA]</scope>
    <source>
        <strain evidence="4">HyVt-102</strain>
    </source>
</reference>
<name>A0A7C0VAG8_UNCW3</name>
<keyword evidence="2" id="KW-0067">ATP-binding</keyword>